<dbReference type="Proteomes" id="UP001202248">
    <property type="component" value="Unassembled WGS sequence"/>
</dbReference>
<dbReference type="RefSeq" id="WP_240833243.1">
    <property type="nucleotide sequence ID" value="NZ_JAKWBL010000004.1"/>
</dbReference>
<sequence>MIDLPIFASLKTAVEKCLVAHPNLTIQDIKFEDAVAESTPDMIEATIYFKLIS</sequence>
<evidence type="ECO:0000313" key="2">
    <source>
        <dbReference type="Proteomes" id="UP001202248"/>
    </source>
</evidence>
<keyword evidence="2" id="KW-1185">Reference proteome</keyword>
<accession>A0ABS9SR01</accession>
<dbReference type="EMBL" id="JAKWBL010000004">
    <property type="protein sequence ID" value="MCH5600828.1"/>
    <property type="molecule type" value="Genomic_DNA"/>
</dbReference>
<comment type="caution">
    <text evidence="1">The sequence shown here is derived from an EMBL/GenBank/DDBJ whole genome shotgun (WGS) entry which is preliminary data.</text>
</comment>
<reference evidence="1 2" key="1">
    <citation type="submission" date="2022-02" db="EMBL/GenBank/DDBJ databases">
        <authorList>
            <person name="Min J."/>
        </authorList>
    </citation>
    <scope>NUCLEOTIDE SEQUENCE [LARGE SCALE GENOMIC DNA]</scope>
    <source>
        <strain evidence="1 2">GR10-1</strain>
    </source>
</reference>
<evidence type="ECO:0000313" key="1">
    <source>
        <dbReference type="EMBL" id="MCH5600828.1"/>
    </source>
</evidence>
<protein>
    <submittedName>
        <fullName evidence="1">Uncharacterized protein</fullName>
    </submittedName>
</protein>
<proteinExistence type="predicted"/>
<name>A0ABS9SR01_9BACT</name>
<gene>
    <name evidence="1" type="ORF">MKP09_24390</name>
</gene>
<organism evidence="1 2">
    <name type="scientific">Niabella ginsengisoli</name>
    <dbReference type="NCBI Taxonomy" id="522298"/>
    <lineage>
        <taxon>Bacteria</taxon>
        <taxon>Pseudomonadati</taxon>
        <taxon>Bacteroidota</taxon>
        <taxon>Chitinophagia</taxon>
        <taxon>Chitinophagales</taxon>
        <taxon>Chitinophagaceae</taxon>
        <taxon>Niabella</taxon>
    </lineage>
</organism>